<keyword evidence="3" id="KW-1185">Reference proteome</keyword>
<evidence type="ECO:0000313" key="3">
    <source>
        <dbReference type="Proteomes" id="UP000077266"/>
    </source>
</evidence>
<evidence type="ECO:0000313" key="2">
    <source>
        <dbReference type="EMBL" id="KZW01084.1"/>
    </source>
</evidence>
<accession>A0A165NQP3</accession>
<feature type="region of interest" description="Disordered" evidence="1">
    <location>
        <begin position="1"/>
        <end position="42"/>
    </location>
</feature>
<dbReference type="AlphaFoldDB" id="A0A165NQP3"/>
<proteinExistence type="predicted"/>
<name>A0A165NQP3_EXIGL</name>
<reference evidence="2 3" key="1">
    <citation type="journal article" date="2016" name="Mol. Biol. Evol.">
        <title>Comparative Genomics of Early-Diverging Mushroom-Forming Fungi Provides Insights into the Origins of Lignocellulose Decay Capabilities.</title>
        <authorList>
            <person name="Nagy L.G."/>
            <person name="Riley R."/>
            <person name="Tritt A."/>
            <person name="Adam C."/>
            <person name="Daum C."/>
            <person name="Floudas D."/>
            <person name="Sun H."/>
            <person name="Yadav J.S."/>
            <person name="Pangilinan J."/>
            <person name="Larsson K.H."/>
            <person name="Matsuura K."/>
            <person name="Barry K."/>
            <person name="Labutti K."/>
            <person name="Kuo R."/>
            <person name="Ohm R.A."/>
            <person name="Bhattacharya S.S."/>
            <person name="Shirouzu T."/>
            <person name="Yoshinaga Y."/>
            <person name="Martin F.M."/>
            <person name="Grigoriev I.V."/>
            <person name="Hibbett D.S."/>
        </authorList>
    </citation>
    <scope>NUCLEOTIDE SEQUENCE [LARGE SCALE GENOMIC DNA]</scope>
    <source>
        <strain evidence="2 3">HHB12029</strain>
    </source>
</reference>
<evidence type="ECO:0000256" key="1">
    <source>
        <dbReference type="SAM" id="MobiDB-lite"/>
    </source>
</evidence>
<dbReference type="Proteomes" id="UP000077266">
    <property type="component" value="Unassembled WGS sequence"/>
</dbReference>
<sequence>MQKSESSTSSESSNSLSAPDGATSIPPENKNKQPVEFIFHQPESPAAELSRIKRLQHRIAETKARLRKFKQDVMPGAMDIVSDMAQRESHRTIFVVPVDFGGDNDNSNDWVDGGDADADGNGMSPKMALLAFLAFLVETDWTWVMDLLD</sequence>
<feature type="compositionally biased region" description="Low complexity" evidence="1">
    <location>
        <begin position="1"/>
        <end position="17"/>
    </location>
</feature>
<organism evidence="2 3">
    <name type="scientific">Exidia glandulosa HHB12029</name>
    <dbReference type="NCBI Taxonomy" id="1314781"/>
    <lineage>
        <taxon>Eukaryota</taxon>
        <taxon>Fungi</taxon>
        <taxon>Dikarya</taxon>
        <taxon>Basidiomycota</taxon>
        <taxon>Agaricomycotina</taxon>
        <taxon>Agaricomycetes</taxon>
        <taxon>Auriculariales</taxon>
        <taxon>Exidiaceae</taxon>
        <taxon>Exidia</taxon>
    </lineage>
</organism>
<protein>
    <submittedName>
        <fullName evidence="2">Uncharacterized protein</fullName>
    </submittedName>
</protein>
<dbReference type="EMBL" id="KV425896">
    <property type="protein sequence ID" value="KZW01084.1"/>
    <property type="molecule type" value="Genomic_DNA"/>
</dbReference>
<dbReference type="InParanoid" id="A0A165NQP3"/>
<gene>
    <name evidence="2" type="ORF">EXIGLDRAFT_761094</name>
</gene>